<reference evidence="1" key="1">
    <citation type="journal article" date="2015" name="Nature">
        <title>Complex archaea that bridge the gap between prokaryotes and eukaryotes.</title>
        <authorList>
            <person name="Spang A."/>
            <person name="Saw J.H."/>
            <person name="Jorgensen S.L."/>
            <person name="Zaremba-Niedzwiedzka K."/>
            <person name="Martijn J."/>
            <person name="Lind A.E."/>
            <person name="van Eijk R."/>
            <person name="Schleper C."/>
            <person name="Guy L."/>
            <person name="Ettema T.J."/>
        </authorList>
    </citation>
    <scope>NUCLEOTIDE SEQUENCE</scope>
</reference>
<comment type="caution">
    <text evidence="1">The sequence shown here is derived from an EMBL/GenBank/DDBJ whole genome shotgun (WGS) entry which is preliminary data.</text>
</comment>
<name>A0A0F9MER2_9ZZZZ</name>
<sequence>MEKVSIKDEKFEDLVSACMRHILKEALSTKVPSGIRSEFRENLIKAVDTNCKNIPKETPNPYVFAVIEDLLRLVSRSIVGLSYINPTILQTYGDLSDAQGDLLKRELEECLLGITVDVLKSLILDDHINIIAFHKE</sequence>
<evidence type="ECO:0000313" key="1">
    <source>
        <dbReference type="EMBL" id="KKM75115.1"/>
    </source>
</evidence>
<gene>
    <name evidence="1" type="ORF">LCGC14_1393410</name>
</gene>
<dbReference type="EMBL" id="LAZR01009029">
    <property type="protein sequence ID" value="KKM75115.1"/>
    <property type="molecule type" value="Genomic_DNA"/>
</dbReference>
<proteinExistence type="predicted"/>
<organism evidence="1">
    <name type="scientific">marine sediment metagenome</name>
    <dbReference type="NCBI Taxonomy" id="412755"/>
    <lineage>
        <taxon>unclassified sequences</taxon>
        <taxon>metagenomes</taxon>
        <taxon>ecological metagenomes</taxon>
    </lineage>
</organism>
<dbReference type="AlphaFoldDB" id="A0A0F9MER2"/>
<protein>
    <submittedName>
        <fullName evidence="1">Uncharacterized protein</fullName>
    </submittedName>
</protein>
<accession>A0A0F9MER2</accession>